<sequence length="283" mass="31592">MSLTKYFLLIICIAFGLCSTAQNVDLITHTDTTSTWNLLKQDSKSTWGGIKHSTLRPIHWKGQDFKKLSFLLAGTAGLSLLDESANSYFIKQEQNAPKLLKDFGWYFGSPQNYFMVNAGLYGFGLFTKNEKIRKTSVLIISSSVTSGLIQSITKNVIGRARPNSGYDPYEFRFFSSEGDFHSFPSGHTILSITMAHAIAKQFNSSWSKVAVYSIGAIPPLSRLTANAHWLTDIAFSTAISIIVVDSIDKFLHKSQTYHSDKNNHKITWNLAFTPNQIGVIGRF</sequence>
<evidence type="ECO:0000259" key="2">
    <source>
        <dbReference type="Pfam" id="PF01569"/>
    </source>
</evidence>
<dbReference type="SUPFAM" id="SSF48317">
    <property type="entry name" value="Acid phosphatase/Vanadium-dependent haloperoxidase"/>
    <property type="match status" value="1"/>
</dbReference>
<dbReference type="Proteomes" id="UP000057981">
    <property type="component" value="Chromosome"/>
</dbReference>
<gene>
    <name evidence="3" type="ORF">APS56_01090</name>
</gene>
<dbReference type="Pfam" id="PF01569">
    <property type="entry name" value="PAP2"/>
    <property type="match status" value="1"/>
</dbReference>
<dbReference type="EMBL" id="CP012898">
    <property type="protein sequence ID" value="ALJ03829.1"/>
    <property type="molecule type" value="Genomic_DNA"/>
</dbReference>
<dbReference type="RefSeq" id="WP_054723972.1">
    <property type="nucleotide sequence ID" value="NZ_CP012898.1"/>
</dbReference>
<name>A0A0P0D5E8_9FLAO</name>
<dbReference type="Gene3D" id="1.20.144.10">
    <property type="entry name" value="Phosphatidic acid phosphatase type 2/haloperoxidase"/>
    <property type="match status" value="1"/>
</dbReference>
<dbReference type="AlphaFoldDB" id="A0A0P0D5E8"/>
<dbReference type="OrthoDB" id="9773582at2"/>
<evidence type="ECO:0000313" key="4">
    <source>
        <dbReference type="Proteomes" id="UP000057981"/>
    </source>
</evidence>
<dbReference type="InterPro" id="IPR036938">
    <property type="entry name" value="PAP2/HPO_sf"/>
</dbReference>
<proteinExistence type="predicted"/>
<organism evidence="3 4">
    <name type="scientific">Pseudalgibacter alginicilyticus</name>
    <dbReference type="NCBI Taxonomy" id="1736674"/>
    <lineage>
        <taxon>Bacteria</taxon>
        <taxon>Pseudomonadati</taxon>
        <taxon>Bacteroidota</taxon>
        <taxon>Flavobacteriia</taxon>
        <taxon>Flavobacteriales</taxon>
        <taxon>Flavobacteriaceae</taxon>
        <taxon>Pseudalgibacter</taxon>
    </lineage>
</organism>
<accession>A0A0P0D5E8</accession>
<dbReference type="InterPro" id="IPR000326">
    <property type="entry name" value="PAP2/HPO"/>
</dbReference>
<dbReference type="KEGG" id="ahz:APS56_01090"/>
<keyword evidence="4" id="KW-1185">Reference proteome</keyword>
<feature type="domain" description="Phosphatidic acid phosphatase type 2/haloperoxidase" evidence="2">
    <location>
        <begin position="139"/>
        <end position="243"/>
    </location>
</feature>
<evidence type="ECO:0000313" key="3">
    <source>
        <dbReference type="EMBL" id="ALJ03829.1"/>
    </source>
</evidence>
<feature type="signal peptide" evidence="1">
    <location>
        <begin position="1"/>
        <end position="23"/>
    </location>
</feature>
<reference evidence="3 4" key="1">
    <citation type="submission" date="2015-10" db="EMBL/GenBank/DDBJ databases">
        <authorList>
            <person name="Gilbert D.G."/>
        </authorList>
    </citation>
    <scope>NUCLEOTIDE SEQUENCE [LARGE SCALE GENOMIC DNA]</scope>
    <source>
        <strain evidence="4">HZ-22</strain>
    </source>
</reference>
<feature type="chain" id="PRO_5006043307" description="Phosphatidic acid phosphatase type 2/haloperoxidase domain-containing protein" evidence="1">
    <location>
        <begin position="24"/>
        <end position="283"/>
    </location>
</feature>
<keyword evidence="1" id="KW-0732">Signal</keyword>
<protein>
    <recommendedName>
        <fullName evidence="2">Phosphatidic acid phosphatase type 2/haloperoxidase domain-containing protein</fullName>
    </recommendedName>
</protein>
<evidence type="ECO:0000256" key="1">
    <source>
        <dbReference type="SAM" id="SignalP"/>
    </source>
</evidence>
<dbReference type="STRING" id="1736674.APS56_01090"/>